<accession>A0A5J5EEK8</accession>
<feature type="signal peptide" evidence="1">
    <location>
        <begin position="1"/>
        <end position="16"/>
    </location>
</feature>
<dbReference type="AlphaFoldDB" id="A0A5J5EEK8"/>
<reference evidence="2 3" key="1">
    <citation type="submission" date="2019-09" db="EMBL/GenBank/DDBJ databases">
        <title>Draft genome of the ectomycorrhizal ascomycete Sphaerosporella brunnea.</title>
        <authorList>
            <consortium name="DOE Joint Genome Institute"/>
            <person name="Benucci G.M."/>
            <person name="Marozzi G."/>
            <person name="Antonielli L."/>
            <person name="Sanchez S."/>
            <person name="Marco P."/>
            <person name="Wang X."/>
            <person name="Falini L.B."/>
            <person name="Barry K."/>
            <person name="Haridas S."/>
            <person name="Lipzen A."/>
            <person name="Labutti K."/>
            <person name="Grigoriev I.V."/>
            <person name="Murat C."/>
            <person name="Martin F."/>
            <person name="Albertini E."/>
            <person name="Donnini D."/>
            <person name="Bonito G."/>
        </authorList>
    </citation>
    <scope>NUCLEOTIDE SEQUENCE [LARGE SCALE GENOMIC DNA]</scope>
    <source>
        <strain evidence="2 3">Sb_GMNB300</strain>
    </source>
</reference>
<dbReference type="InParanoid" id="A0A5J5EEK8"/>
<dbReference type="Proteomes" id="UP000326924">
    <property type="component" value="Unassembled WGS sequence"/>
</dbReference>
<evidence type="ECO:0000256" key="1">
    <source>
        <dbReference type="SAM" id="SignalP"/>
    </source>
</evidence>
<keyword evidence="3" id="KW-1185">Reference proteome</keyword>
<organism evidence="2 3">
    <name type="scientific">Sphaerosporella brunnea</name>
    <dbReference type="NCBI Taxonomy" id="1250544"/>
    <lineage>
        <taxon>Eukaryota</taxon>
        <taxon>Fungi</taxon>
        <taxon>Dikarya</taxon>
        <taxon>Ascomycota</taxon>
        <taxon>Pezizomycotina</taxon>
        <taxon>Pezizomycetes</taxon>
        <taxon>Pezizales</taxon>
        <taxon>Pyronemataceae</taxon>
        <taxon>Sphaerosporella</taxon>
    </lineage>
</organism>
<feature type="chain" id="PRO_5023894747" description="Secreted protein" evidence="1">
    <location>
        <begin position="17"/>
        <end position="78"/>
    </location>
</feature>
<keyword evidence="1" id="KW-0732">Signal</keyword>
<gene>
    <name evidence="2" type="ORF">FN846DRAFT_502281</name>
</gene>
<proteinExistence type="predicted"/>
<evidence type="ECO:0000313" key="2">
    <source>
        <dbReference type="EMBL" id="KAA8893651.1"/>
    </source>
</evidence>
<name>A0A5J5EEK8_9PEZI</name>
<evidence type="ECO:0000313" key="3">
    <source>
        <dbReference type="Proteomes" id="UP000326924"/>
    </source>
</evidence>
<evidence type="ECO:0008006" key="4">
    <source>
        <dbReference type="Google" id="ProtNLM"/>
    </source>
</evidence>
<comment type="caution">
    <text evidence="2">The sequence shown here is derived from an EMBL/GenBank/DDBJ whole genome shotgun (WGS) entry which is preliminary data.</text>
</comment>
<protein>
    <recommendedName>
        <fullName evidence="4">Secreted protein</fullName>
    </recommendedName>
</protein>
<sequence length="78" mass="8997">MFFFLCVAFWGGCVWPRRSVQIWGRSRAVACRIREFAPVGSSATRFGKKATTRARLLLMPNVGPRPQLARRLTWTREI</sequence>
<dbReference type="EMBL" id="VXIS01000415">
    <property type="protein sequence ID" value="KAA8893651.1"/>
    <property type="molecule type" value="Genomic_DNA"/>
</dbReference>